<dbReference type="EMBL" id="GGFL01013419">
    <property type="protein sequence ID" value="MBW77597.1"/>
    <property type="molecule type" value="Transcribed_RNA"/>
</dbReference>
<reference evidence="2" key="1">
    <citation type="submission" date="2018-01" db="EMBL/GenBank/DDBJ databases">
        <title>An insight into the sialome of Amazonian anophelines.</title>
        <authorList>
            <person name="Ribeiro J.M."/>
            <person name="Scarpassa V."/>
            <person name="Calvo E."/>
        </authorList>
    </citation>
    <scope>NUCLEOTIDE SEQUENCE</scope>
</reference>
<keyword evidence="2" id="KW-0418">Kinase</keyword>
<keyword evidence="2" id="KW-0808">Transferase</keyword>
<feature type="signal peptide" evidence="1">
    <location>
        <begin position="1"/>
        <end position="20"/>
    </location>
</feature>
<feature type="chain" id="PRO_5014831212" evidence="1">
    <location>
        <begin position="21"/>
        <end position="125"/>
    </location>
</feature>
<evidence type="ECO:0000313" key="2">
    <source>
        <dbReference type="EMBL" id="MBW77597.1"/>
    </source>
</evidence>
<keyword evidence="1" id="KW-0732">Signal</keyword>
<evidence type="ECO:0000256" key="1">
    <source>
        <dbReference type="SAM" id="SignalP"/>
    </source>
</evidence>
<dbReference type="GO" id="GO:0016301">
    <property type="term" value="F:kinase activity"/>
    <property type="evidence" value="ECO:0007669"/>
    <property type="project" value="UniProtKB-KW"/>
</dbReference>
<sequence length="125" mass="13356">MVAAELVVLLLLLPLLPATALVFRKLIACKPCKGFCCFDVCWRFVCLSCTIVFDEFAVIAAADAVAVVIVFGAVAVVVTEFEPITVIATAFTGVAVTTCCCDCSWVASWFCSWSCSGWCSCCWGS</sequence>
<dbReference type="AlphaFoldDB" id="A0A2M4DJ60"/>
<protein>
    <submittedName>
        <fullName evidence="2">Putative casein kinase i isoform gamma-2</fullName>
    </submittedName>
</protein>
<organism evidence="2">
    <name type="scientific">Anopheles darlingi</name>
    <name type="common">Mosquito</name>
    <dbReference type="NCBI Taxonomy" id="43151"/>
    <lineage>
        <taxon>Eukaryota</taxon>
        <taxon>Metazoa</taxon>
        <taxon>Ecdysozoa</taxon>
        <taxon>Arthropoda</taxon>
        <taxon>Hexapoda</taxon>
        <taxon>Insecta</taxon>
        <taxon>Pterygota</taxon>
        <taxon>Neoptera</taxon>
        <taxon>Endopterygota</taxon>
        <taxon>Diptera</taxon>
        <taxon>Nematocera</taxon>
        <taxon>Culicoidea</taxon>
        <taxon>Culicidae</taxon>
        <taxon>Anophelinae</taxon>
        <taxon>Anopheles</taxon>
    </lineage>
</organism>
<accession>A0A2M4DJ60</accession>
<proteinExistence type="predicted"/>
<name>A0A2M4DJ60_ANODA</name>